<dbReference type="Gene3D" id="2.40.70.10">
    <property type="entry name" value="Acid Proteases"/>
    <property type="match status" value="1"/>
</dbReference>
<dbReference type="Proteomes" id="UP000036097">
    <property type="component" value="Unassembled WGS sequence"/>
</dbReference>
<dbReference type="InterPro" id="IPR008503">
    <property type="entry name" value="Asp_endopeptidase"/>
</dbReference>
<evidence type="ECO:0000313" key="3">
    <source>
        <dbReference type="EMBL" id="KLV05356.1"/>
    </source>
</evidence>
<dbReference type="PANTHER" id="PTHR38037">
    <property type="entry name" value="ZN_PROTEASE DOMAIN-CONTAINING PROTEIN"/>
    <property type="match status" value="1"/>
</dbReference>
<accession>A0A0J1H0L5</accession>
<dbReference type="EMBL" id="LDOT01000014">
    <property type="protein sequence ID" value="KLV05356.1"/>
    <property type="molecule type" value="Genomic_DNA"/>
</dbReference>
<dbReference type="STRING" id="1195763.ABT56_11575"/>
<proteinExistence type="predicted"/>
<feature type="chain" id="PRO_5005252090" description="Retropepsin-like aspartic endopeptidase domain-containing protein" evidence="1">
    <location>
        <begin position="23"/>
        <end position="174"/>
    </location>
</feature>
<dbReference type="PATRIC" id="fig|1195763.3.peg.2435"/>
<dbReference type="SUPFAM" id="SSF50630">
    <property type="entry name" value="Acid proteases"/>
    <property type="match status" value="1"/>
</dbReference>
<gene>
    <name evidence="3" type="ORF">ABT56_11575</name>
</gene>
<organism evidence="3 4">
    <name type="scientific">Photobacterium aquae</name>
    <dbReference type="NCBI Taxonomy" id="1195763"/>
    <lineage>
        <taxon>Bacteria</taxon>
        <taxon>Pseudomonadati</taxon>
        <taxon>Pseudomonadota</taxon>
        <taxon>Gammaproteobacteria</taxon>
        <taxon>Vibrionales</taxon>
        <taxon>Vibrionaceae</taxon>
        <taxon>Photobacterium</taxon>
    </lineage>
</organism>
<dbReference type="AlphaFoldDB" id="A0A0J1H0L5"/>
<evidence type="ECO:0000256" key="1">
    <source>
        <dbReference type="SAM" id="SignalP"/>
    </source>
</evidence>
<dbReference type="InterPro" id="IPR021109">
    <property type="entry name" value="Peptidase_aspartic_dom_sf"/>
</dbReference>
<reference evidence="3 4" key="1">
    <citation type="submission" date="2015-05" db="EMBL/GenBank/DDBJ databases">
        <title>Photobacterium galathea sp. nov.</title>
        <authorList>
            <person name="Machado H."/>
            <person name="Gram L."/>
        </authorList>
    </citation>
    <scope>NUCLEOTIDE SEQUENCE [LARGE SCALE GENOMIC DNA]</scope>
    <source>
        <strain evidence="3 4">CGMCC 1.12159</strain>
    </source>
</reference>
<keyword evidence="1" id="KW-0732">Signal</keyword>
<keyword evidence="4" id="KW-1185">Reference proteome</keyword>
<dbReference type="Pfam" id="PF05618">
    <property type="entry name" value="Zn_protease"/>
    <property type="match status" value="1"/>
</dbReference>
<dbReference type="RefSeq" id="WP_047879037.1">
    <property type="nucleotide sequence ID" value="NZ_LDOT01000014.1"/>
</dbReference>
<evidence type="ECO:0000313" key="4">
    <source>
        <dbReference type="Proteomes" id="UP000036097"/>
    </source>
</evidence>
<feature type="domain" description="Retropepsin-like aspartic endopeptidase" evidence="2">
    <location>
        <begin position="35"/>
        <end position="169"/>
    </location>
</feature>
<dbReference type="PANTHER" id="PTHR38037:SF2">
    <property type="entry name" value="ATP-DEPENDENT ZINC PROTEASE DOMAIN-CONTAINING PROTEIN-RELATED"/>
    <property type="match status" value="1"/>
</dbReference>
<sequence>MKKFIFPALLLASLVGSPLSYADNDSNKQHAEKSIVGQVETIKVHELGLDYLARIDTGAATTSINAKDIKVIGDESDSENMRDHLGHTVEFTSVNEKGEEARYKGKIVKVSKIRNAQGVERRYAVKMDLGWNGQHKRVNVNLRDRSKLDYKLLIGRNWLMGDYIVDVEKSDDED</sequence>
<comment type="caution">
    <text evidence="3">The sequence shown here is derived from an EMBL/GenBank/DDBJ whole genome shotgun (WGS) entry which is preliminary data.</text>
</comment>
<protein>
    <recommendedName>
        <fullName evidence="2">Retropepsin-like aspartic endopeptidase domain-containing protein</fullName>
    </recommendedName>
</protein>
<name>A0A0J1H0L5_9GAMM</name>
<feature type="signal peptide" evidence="1">
    <location>
        <begin position="1"/>
        <end position="22"/>
    </location>
</feature>
<evidence type="ECO:0000259" key="2">
    <source>
        <dbReference type="Pfam" id="PF05618"/>
    </source>
</evidence>